<evidence type="ECO:0000313" key="1">
    <source>
        <dbReference type="EMBL" id="JAH72816.1"/>
    </source>
</evidence>
<organism evidence="1">
    <name type="scientific">Anguilla anguilla</name>
    <name type="common">European freshwater eel</name>
    <name type="synonym">Muraena anguilla</name>
    <dbReference type="NCBI Taxonomy" id="7936"/>
    <lineage>
        <taxon>Eukaryota</taxon>
        <taxon>Metazoa</taxon>
        <taxon>Chordata</taxon>
        <taxon>Craniata</taxon>
        <taxon>Vertebrata</taxon>
        <taxon>Euteleostomi</taxon>
        <taxon>Actinopterygii</taxon>
        <taxon>Neopterygii</taxon>
        <taxon>Teleostei</taxon>
        <taxon>Anguilliformes</taxon>
        <taxon>Anguillidae</taxon>
        <taxon>Anguilla</taxon>
    </lineage>
</organism>
<sequence length="43" mass="5101">MSDVHIVWFSVEGTTMIYKSLICLNQSEEFAPHYKTQWCLHLN</sequence>
<dbReference type="AlphaFoldDB" id="A0A0E9V4A3"/>
<reference evidence="1" key="2">
    <citation type="journal article" date="2015" name="Fish Shellfish Immunol.">
        <title>Early steps in the European eel (Anguilla anguilla)-Vibrio vulnificus interaction in the gills: Role of the RtxA13 toxin.</title>
        <authorList>
            <person name="Callol A."/>
            <person name="Pajuelo D."/>
            <person name="Ebbesson L."/>
            <person name="Teles M."/>
            <person name="MacKenzie S."/>
            <person name="Amaro C."/>
        </authorList>
    </citation>
    <scope>NUCLEOTIDE SEQUENCE</scope>
</reference>
<name>A0A0E9V4A3_ANGAN</name>
<proteinExistence type="predicted"/>
<accession>A0A0E9V4A3</accession>
<dbReference type="EMBL" id="GBXM01035761">
    <property type="protein sequence ID" value="JAH72816.1"/>
    <property type="molecule type" value="Transcribed_RNA"/>
</dbReference>
<reference evidence="1" key="1">
    <citation type="submission" date="2014-11" db="EMBL/GenBank/DDBJ databases">
        <authorList>
            <person name="Amaro Gonzalez C."/>
        </authorList>
    </citation>
    <scope>NUCLEOTIDE SEQUENCE</scope>
</reference>
<protein>
    <submittedName>
        <fullName evidence="1">Uncharacterized protein</fullName>
    </submittedName>
</protein>